<protein>
    <submittedName>
        <fullName evidence="4">Uncharacterized protein</fullName>
    </submittedName>
</protein>
<proteinExistence type="predicted"/>
<sequence length="642" mass="73350">MRGQLKAIILGVVLFVLIGLSYLQVVFQWREGFVHVDVEKPKPEGNPFWKAWHLPALSGPSPNTHHLEEEEKVVERCQELAFSTASPLQIGAQSDSKRHILDKTLAEARDTVAHTKGYYVRDWSLWLGWNNMRYIIETAINHAELLNRTLVLPSFIYARDCEFPQYARFSLLRIETKILHSEICAAFAHSVDRGESGSIEWNDLPEEQDGWRLPIQLMFDLPNHYSVITITQFLLLQGLSPTIEKTNGQWDPELYLTPAPDYEPLSMVYIAPHQYEPRGSVRVDRVPPTVTETRWEMDGTLRERLHLICANGTEGDWGSVRNAVLQFLPASIPDDMRNSLLKDETLVELVQPYDLAPVYQYTATFQYLTKVMTEGKQAFVRRESMKGWVDEYDSVDADILCLQGEHHPGYPPGSMRFTSAEARTRYQGLVLRDMQFPRVVKDIAERVAHRMTQRVEGRMWMAVHMRRGDFVRLGWTLKGANEFHDHLERVKLQLNNGRGILRGLAEKEWQDFQLADVGGLEPSRDWVGKQPPKDDDPSVVVRNRVPELIEVNSFYIATDERNTTYLKELQSQGAILFSDLLTPSDRQLLGSGAMFTDYVSLVEQLVMVRAAYWAGHVISSLSGTVANQRAARGCDVRTTVLD</sequence>
<evidence type="ECO:0000313" key="5">
    <source>
        <dbReference type="Proteomes" id="UP000030653"/>
    </source>
</evidence>
<dbReference type="RefSeq" id="XP_040624364.1">
    <property type="nucleotide sequence ID" value="XM_040769324.1"/>
</dbReference>
<dbReference type="Gene3D" id="3.40.50.11350">
    <property type="match status" value="1"/>
</dbReference>
<evidence type="ECO:0000313" key="4">
    <source>
        <dbReference type="EMBL" id="EJT97466.1"/>
    </source>
</evidence>
<keyword evidence="2" id="KW-0294">Fucose metabolism</keyword>
<dbReference type="Pfam" id="PF10250">
    <property type="entry name" value="O-FucT"/>
    <property type="match status" value="1"/>
</dbReference>
<evidence type="ECO:0000256" key="3">
    <source>
        <dbReference type="ARBA" id="ARBA00023277"/>
    </source>
</evidence>
<evidence type="ECO:0000256" key="2">
    <source>
        <dbReference type="ARBA" id="ARBA00023253"/>
    </source>
</evidence>
<dbReference type="Proteomes" id="UP000030653">
    <property type="component" value="Unassembled WGS sequence"/>
</dbReference>
<keyword evidence="5" id="KW-1185">Reference proteome</keyword>
<dbReference type="GO" id="GO:0016740">
    <property type="term" value="F:transferase activity"/>
    <property type="evidence" value="ECO:0007669"/>
    <property type="project" value="UniProtKB-KW"/>
</dbReference>
<dbReference type="STRING" id="1858805.M5FVS6"/>
<dbReference type="InterPro" id="IPR019378">
    <property type="entry name" value="GDP-Fuc_O-FucTrfase"/>
</dbReference>
<name>M5FVS6_DACPD</name>
<reference evidence="4 5" key="1">
    <citation type="journal article" date="2012" name="Science">
        <title>The Paleozoic origin of enzymatic lignin decomposition reconstructed from 31 fungal genomes.</title>
        <authorList>
            <person name="Floudas D."/>
            <person name="Binder M."/>
            <person name="Riley R."/>
            <person name="Barry K."/>
            <person name="Blanchette R.A."/>
            <person name="Henrissat B."/>
            <person name="Martinez A.T."/>
            <person name="Otillar R."/>
            <person name="Spatafora J.W."/>
            <person name="Yadav J.S."/>
            <person name="Aerts A."/>
            <person name="Benoit I."/>
            <person name="Boyd A."/>
            <person name="Carlson A."/>
            <person name="Copeland A."/>
            <person name="Coutinho P.M."/>
            <person name="de Vries R.P."/>
            <person name="Ferreira P."/>
            <person name="Findley K."/>
            <person name="Foster B."/>
            <person name="Gaskell J."/>
            <person name="Glotzer D."/>
            <person name="Gorecki P."/>
            <person name="Heitman J."/>
            <person name="Hesse C."/>
            <person name="Hori C."/>
            <person name="Igarashi K."/>
            <person name="Jurgens J.A."/>
            <person name="Kallen N."/>
            <person name="Kersten P."/>
            <person name="Kohler A."/>
            <person name="Kuees U."/>
            <person name="Kumar T.K.A."/>
            <person name="Kuo A."/>
            <person name="LaButti K."/>
            <person name="Larrondo L.F."/>
            <person name="Lindquist E."/>
            <person name="Ling A."/>
            <person name="Lombard V."/>
            <person name="Lucas S."/>
            <person name="Lundell T."/>
            <person name="Martin R."/>
            <person name="McLaughlin D.J."/>
            <person name="Morgenstern I."/>
            <person name="Morin E."/>
            <person name="Murat C."/>
            <person name="Nagy L.G."/>
            <person name="Nolan M."/>
            <person name="Ohm R.A."/>
            <person name="Patyshakuliyeva A."/>
            <person name="Rokas A."/>
            <person name="Ruiz-Duenas F.J."/>
            <person name="Sabat G."/>
            <person name="Salamov A."/>
            <person name="Samejima M."/>
            <person name="Schmutz J."/>
            <person name="Slot J.C."/>
            <person name="St John F."/>
            <person name="Stenlid J."/>
            <person name="Sun H."/>
            <person name="Sun S."/>
            <person name="Syed K."/>
            <person name="Tsang A."/>
            <person name="Wiebenga A."/>
            <person name="Young D."/>
            <person name="Pisabarro A."/>
            <person name="Eastwood D.C."/>
            <person name="Martin F."/>
            <person name="Cullen D."/>
            <person name="Grigoriev I.V."/>
            <person name="Hibbett D.S."/>
        </authorList>
    </citation>
    <scope>NUCLEOTIDE SEQUENCE [LARGE SCALE GENOMIC DNA]</scope>
    <source>
        <strain evidence="4 5">DJM-731 SS1</strain>
    </source>
</reference>
<accession>M5FVS6</accession>
<dbReference type="HOGENOM" id="CLU_026393_1_0_1"/>
<gene>
    <name evidence="4" type="ORF">DACRYDRAFT_112000</name>
</gene>
<dbReference type="EMBL" id="JH795877">
    <property type="protein sequence ID" value="EJT97466.1"/>
    <property type="molecule type" value="Genomic_DNA"/>
</dbReference>
<dbReference type="CDD" id="cd11296">
    <property type="entry name" value="O-FucT_like"/>
    <property type="match status" value="1"/>
</dbReference>
<dbReference type="AlphaFoldDB" id="M5FVS6"/>
<dbReference type="GeneID" id="63684386"/>
<dbReference type="OrthoDB" id="3345970at2759"/>
<keyword evidence="3" id="KW-0119">Carbohydrate metabolism</keyword>
<organism evidence="4 5">
    <name type="scientific">Dacryopinax primogenitus (strain DJM 731)</name>
    <name type="common">Brown rot fungus</name>
    <dbReference type="NCBI Taxonomy" id="1858805"/>
    <lineage>
        <taxon>Eukaryota</taxon>
        <taxon>Fungi</taxon>
        <taxon>Dikarya</taxon>
        <taxon>Basidiomycota</taxon>
        <taxon>Agaricomycotina</taxon>
        <taxon>Dacrymycetes</taxon>
        <taxon>Dacrymycetales</taxon>
        <taxon>Dacrymycetaceae</taxon>
        <taxon>Dacryopinax</taxon>
    </lineage>
</organism>
<dbReference type="GO" id="GO:0006004">
    <property type="term" value="P:fucose metabolic process"/>
    <property type="evidence" value="ECO:0007669"/>
    <property type="project" value="UniProtKB-KW"/>
</dbReference>
<keyword evidence="1" id="KW-0808">Transferase</keyword>
<evidence type="ECO:0000256" key="1">
    <source>
        <dbReference type="ARBA" id="ARBA00022679"/>
    </source>
</evidence>